<keyword evidence="1" id="KW-0472">Membrane</keyword>
<reference evidence="2 3" key="1">
    <citation type="submission" date="2016-10" db="EMBL/GenBank/DDBJ databases">
        <authorList>
            <person name="Varghese N."/>
            <person name="Submissions S."/>
        </authorList>
    </citation>
    <scope>NUCLEOTIDE SEQUENCE [LARGE SCALE GENOMIC DNA]</scope>
    <source>
        <strain evidence="2 3">ATCC 49954</strain>
    </source>
</reference>
<protein>
    <submittedName>
        <fullName evidence="2">Uncharacterized protein</fullName>
    </submittedName>
</protein>
<dbReference type="Proteomes" id="UP000183610">
    <property type="component" value="Unassembled WGS sequence"/>
</dbReference>
<evidence type="ECO:0000313" key="2">
    <source>
        <dbReference type="EMBL" id="SDW99690.1"/>
    </source>
</evidence>
<keyword evidence="1" id="KW-1133">Transmembrane helix</keyword>
<sequence length="36" mass="4304">MNFSKKTVEVFISAVFIYIYLLKLLYKEVGKRVLYS</sequence>
<feature type="transmembrane region" description="Helical" evidence="1">
    <location>
        <begin position="7"/>
        <end position="26"/>
    </location>
</feature>
<accession>A0AAX2DQZ2</accession>
<dbReference type="EMBL" id="FNMX01000009">
    <property type="protein sequence ID" value="SDW99690.1"/>
    <property type="molecule type" value="Genomic_DNA"/>
</dbReference>
<proteinExistence type="predicted"/>
<comment type="caution">
    <text evidence="2">The sequence shown here is derived from an EMBL/GenBank/DDBJ whole genome shotgun (WGS) entry which is preliminary data.</text>
</comment>
<evidence type="ECO:0000256" key="1">
    <source>
        <dbReference type="SAM" id="Phobius"/>
    </source>
</evidence>
<gene>
    <name evidence="2" type="ORF">SAMN05421782_10960</name>
</gene>
<dbReference type="AlphaFoldDB" id="A0AAX2DQZ2"/>
<keyword evidence="1" id="KW-0812">Transmembrane</keyword>
<evidence type="ECO:0000313" key="3">
    <source>
        <dbReference type="Proteomes" id="UP000183610"/>
    </source>
</evidence>
<name>A0AAX2DQZ2_LISIV</name>
<organism evidence="2 3">
    <name type="scientific">Listeria ivanovii</name>
    <dbReference type="NCBI Taxonomy" id="1638"/>
    <lineage>
        <taxon>Bacteria</taxon>
        <taxon>Bacillati</taxon>
        <taxon>Bacillota</taxon>
        <taxon>Bacilli</taxon>
        <taxon>Bacillales</taxon>
        <taxon>Listeriaceae</taxon>
        <taxon>Listeria</taxon>
    </lineage>
</organism>